<dbReference type="Gene3D" id="3.40.50.1400">
    <property type="match status" value="2"/>
</dbReference>
<dbReference type="Proteomes" id="UP001212498">
    <property type="component" value="Unassembled WGS sequence"/>
</dbReference>
<protein>
    <submittedName>
        <fullName evidence="4">Sirohydrochlorin chelatase</fullName>
    </submittedName>
</protein>
<organism evidence="4 5">
    <name type="scientific">Nonomuraea ferruginea</name>
    <dbReference type="NCBI Taxonomy" id="46174"/>
    <lineage>
        <taxon>Bacteria</taxon>
        <taxon>Bacillati</taxon>
        <taxon>Actinomycetota</taxon>
        <taxon>Actinomycetes</taxon>
        <taxon>Streptosporangiales</taxon>
        <taxon>Streptosporangiaceae</taxon>
        <taxon>Nonomuraea</taxon>
    </lineage>
</organism>
<dbReference type="SUPFAM" id="SSF53800">
    <property type="entry name" value="Chelatase"/>
    <property type="match status" value="2"/>
</dbReference>
<keyword evidence="1" id="KW-0479">Metal-binding</keyword>
<dbReference type="EMBL" id="JAPNUD010000237">
    <property type="protein sequence ID" value="MDA0646910.1"/>
    <property type="molecule type" value="Genomic_DNA"/>
</dbReference>
<keyword evidence="2" id="KW-0456">Lyase</keyword>
<dbReference type="InterPro" id="IPR050963">
    <property type="entry name" value="Sirohydro_Cobaltochel/CbiX"/>
</dbReference>
<sequence>MAVAHGSRDPRAAATVEALLDEVRRLRPWLPVRSAYLDHATPTLGQALHGLTDAVVLPLLLTEAYHSRVDLPAALREARAREPRLRVRYGTTLGPHPLLTAALERRLEEAGVPAGDPDTAVVLVSAGSSDARANEVIARLARAWRRPAAAPSFAARSFAARPGTTPCAAGSPETGWEPAQSRATSSGATRSRTAGSGAAQSRAAGSGAARSHAAGLEAAQSRAAGSGAAWSEVVPSHAGRFDGGSVWAATGAGCGWWAVEAAYASAAAPTPAKAVARLKEAGAPRVAVAPYLLAPGYFADKVRRTTLEAGADVVADVLGPAPELARVLLERYESALRSPAGDLRTA</sequence>
<evidence type="ECO:0000256" key="3">
    <source>
        <dbReference type="SAM" id="MobiDB-lite"/>
    </source>
</evidence>
<dbReference type="RefSeq" id="WP_271280047.1">
    <property type="nucleotide sequence ID" value="NZ_BAABFD010000001.1"/>
</dbReference>
<dbReference type="PANTHER" id="PTHR33542">
    <property type="entry name" value="SIROHYDROCHLORIN FERROCHELATASE, CHLOROPLASTIC"/>
    <property type="match status" value="1"/>
</dbReference>
<feature type="region of interest" description="Disordered" evidence="3">
    <location>
        <begin position="161"/>
        <end position="218"/>
    </location>
</feature>
<dbReference type="PANTHER" id="PTHR33542:SF5">
    <property type="entry name" value="FERROCHELATASE CHE1"/>
    <property type="match status" value="1"/>
</dbReference>
<evidence type="ECO:0000313" key="4">
    <source>
        <dbReference type="EMBL" id="MDA0646910.1"/>
    </source>
</evidence>
<accession>A0ABT4TCP4</accession>
<proteinExistence type="predicted"/>
<evidence type="ECO:0000256" key="1">
    <source>
        <dbReference type="ARBA" id="ARBA00022723"/>
    </source>
</evidence>
<dbReference type="Pfam" id="PF01903">
    <property type="entry name" value="CbiX"/>
    <property type="match status" value="2"/>
</dbReference>
<evidence type="ECO:0000313" key="5">
    <source>
        <dbReference type="Proteomes" id="UP001212498"/>
    </source>
</evidence>
<name>A0ABT4TCP4_9ACTN</name>
<gene>
    <name evidence="4" type="ORF">OUY24_40320</name>
</gene>
<dbReference type="InterPro" id="IPR002762">
    <property type="entry name" value="CbiX-like"/>
</dbReference>
<reference evidence="4 5" key="1">
    <citation type="submission" date="2022-11" db="EMBL/GenBank/DDBJ databases">
        <title>Nonomuraea corallina sp. nov., a new species of the genus Nonomuraea isolated from sea side sediment in Thai sea.</title>
        <authorList>
            <person name="Ngamcharungchit C."/>
            <person name="Matsumoto A."/>
            <person name="Suriyachadkun C."/>
            <person name="Panbangred W."/>
            <person name="Inahashi Y."/>
            <person name="Intra B."/>
        </authorList>
    </citation>
    <scope>NUCLEOTIDE SEQUENCE [LARGE SCALE GENOMIC DNA]</scope>
    <source>
        <strain evidence="4 5">DSM 43553</strain>
    </source>
</reference>
<evidence type="ECO:0000256" key="2">
    <source>
        <dbReference type="ARBA" id="ARBA00023239"/>
    </source>
</evidence>
<keyword evidence="5" id="KW-1185">Reference proteome</keyword>
<comment type="caution">
    <text evidence="4">The sequence shown here is derived from an EMBL/GenBank/DDBJ whole genome shotgun (WGS) entry which is preliminary data.</text>
</comment>
<dbReference type="CDD" id="cd03416">
    <property type="entry name" value="CbiX_SirB_N"/>
    <property type="match status" value="1"/>
</dbReference>
<feature type="compositionally biased region" description="Low complexity" evidence="3">
    <location>
        <begin position="181"/>
        <end position="218"/>
    </location>
</feature>